<evidence type="ECO:0000256" key="4">
    <source>
        <dbReference type="SAM" id="MobiDB-lite"/>
    </source>
</evidence>
<evidence type="ECO:0000259" key="5">
    <source>
        <dbReference type="PROSITE" id="PS01124"/>
    </source>
</evidence>
<evidence type="ECO:0000313" key="6">
    <source>
        <dbReference type="EMBL" id="GAA2782739.1"/>
    </source>
</evidence>
<dbReference type="InterPro" id="IPR020449">
    <property type="entry name" value="Tscrpt_reg_AraC-type_HTH"/>
</dbReference>
<dbReference type="Pfam" id="PF12833">
    <property type="entry name" value="HTH_18"/>
    <property type="match status" value="1"/>
</dbReference>
<organism evidence="6 7">
    <name type="scientific">Streptomyces rameus</name>
    <dbReference type="NCBI Taxonomy" id="68261"/>
    <lineage>
        <taxon>Bacteria</taxon>
        <taxon>Bacillati</taxon>
        <taxon>Actinomycetota</taxon>
        <taxon>Actinomycetes</taxon>
        <taxon>Kitasatosporales</taxon>
        <taxon>Streptomycetaceae</taxon>
        <taxon>Streptomyces</taxon>
    </lineage>
</organism>
<evidence type="ECO:0000256" key="3">
    <source>
        <dbReference type="ARBA" id="ARBA00023163"/>
    </source>
</evidence>
<dbReference type="PANTHER" id="PTHR46796:SF6">
    <property type="entry name" value="ARAC SUBFAMILY"/>
    <property type="match status" value="1"/>
</dbReference>
<dbReference type="PANTHER" id="PTHR46796">
    <property type="entry name" value="HTH-TYPE TRANSCRIPTIONAL ACTIVATOR RHAS-RELATED"/>
    <property type="match status" value="1"/>
</dbReference>
<protein>
    <submittedName>
        <fullName evidence="6">Helix-turn-helix domain-containing protein</fullName>
    </submittedName>
</protein>
<dbReference type="InterPro" id="IPR018060">
    <property type="entry name" value="HTH_AraC"/>
</dbReference>
<dbReference type="SUPFAM" id="SSF46689">
    <property type="entry name" value="Homeodomain-like"/>
    <property type="match status" value="1"/>
</dbReference>
<evidence type="ECO:0000313" key="7">
    <source>
        <dbReference type="Proteomes" id="UP001500893"/>
    </source>
</evidence>
<dbReference type="InterPro" id="IPR035418">
    <property type="entry name" value="AraC-bd_2"/>
</dbReference>
<dbReference type="PRINTS" id="PR00032">
    <property type="entry name" value="HTHARAC"/>
</dbReference>
<keyword evidence="3" id="KW-0804">Transcription</keyword>
<accession>A0ABP6HSS5</accession>
<dbReference type="PROSITE" id="PS01124">
    <property type="entry name" value="HTH_ARAC_FAMILY_2"/>
    <property type="match status" value="1"/>
</dbReference>
<dbReference type="Proteomes" id="UP001500893">
    <property type="component" value="Unassembled WGS sequence"/>
</dbReference>
<feature type="region of interest" description="Disordered" evidence="4">
    <location>
        <begin position="1"/>
        <end position="23"/>
    </location>
</feature>
<sequence length="349" mass="38620">MSSDASTIGTGEQPAGTFYTTETVPRERRRTYWRDAVAQTFGDVDVRLAEEVFSGTIRASPMGRTRGVTVDSEALQTVLTRRLIARANGDDHVVVMLLSRGAARVEQDARDAPVGPGQLFVYDRARPMRLTFPGTFQTKALVLPRHALSLRESDLYRITASPLDSGSPLGDLLSPFLSRLVDTADAYPQHAGELLARNVLDLLTVLADERRGGDTTGTPSAARVLLMRLQAHIDRHLADPDLTPQAIAEANQISLRYLHKIFQSEGTTVWRWVQARRLEQCRRELARRDAASRTIAAVGRRWGFTSAAHFSRAFRAAYGMSPAEWRESAAHERHTHTSPPASEALLRTG</sequence>
<feature type="domain" description="HTH araC/xylS-type" evidence="5">
    <location>
        <begin position="227"/>
        <end position="328"/>
    </location>
</feature>
<keyword evidence="2" id="KW-0238">DNA-binding</keyword>
<dbReference type="InterPro" id="IPR050204">
    <property type="entry name" value="AraC_XylS_family_regulators"/>
</dbReference>
<proteinExistence type="predicted"/>
<reference evidence="7" key="1">
    <citation type="journal article" date="2019" name="Int. J. Syst. Evol. Microbiol.">
        <title>The Global Catalogue of Microorganisms (GCM) 10K type strain sequencing project: providing services to taxonomists for standard genome sequencing and annotation.</title>
        <authorList>
            <consortium name="The Broad Institute Genomics Platform"/>
            <consortium name="The Broad Institute Genome Sequencing Center for Infectious Disease"/>
            <person name="Wu L."/>
            <person name="Ma J."/>
        </authorList>
    </citation>
    <scope>NUCLEOTIDE SEQUENCE [LARGE SCALE GENOMIC DNA]</scope>
    <source>
        <strain evidence="7">JCM 11574</strain>
    </source>
</reference>
<dbReference type="RefSeq" id="WP_345060202.1">
    <property type="nucleotide sequence ID" value="NZ_BAAAVM010000154.1"/>
</dbReference>
<keyword evidence="1" id="KW-0805">Transcription regulation</keyword>
<keyword evidence="7" id="KW-1185">Reference proteome</keyword>
<comment type="caution">
    <text evidence="6">The sequence shown here is derived from an EMBL/GenBank/DDBJ whole genome shotgun (WGS) entry which is preliminary data.</text>
</comment>
<dbReference type="EMBL" id="BAAAVM010000154">
    <property type="protein sequence ID" value="GAA2782739.1"/>
    <property type="molecule type" value="Genomic_DNA"/>
</dbReference>
<name>A0ABP6HSS5_9ACTN</name>
<feature type="compositionally biased region" description="Polar residues" evidence="4">
    <location>
        <begin position="1"/>
        <end position="10"/>
    </location>
</feature>
<dbReference type="InterPro" id="IPR009057">
    <property type="entry name" value="Homeodomain-like_sf"/>
</dbReference>
<dbReference type="SMART" id="SM00342">
    <property type="entry name" value="HTH_ARAC"/>
    <property type="match status" value="1"/>
</dbReference>
<gene>
    <name evidence="6" type="ORF">GCM10010521_71720</name>
</gene>
<feature type="region of interest" description="Disordered" evidence="4">
    <location>
        <begin position="327"/>
        <end position="349"/>
    </location>
</feature>
<evidence type="ECO:0000256" key="2">
    <source>
        <dbReference type="ARBA" id="ARBA00023125"/>
    </source>
</evidence>
<dbReference type="Pfam" id="PF14525">
    <property type="entry name" value="AraC_binding_2"/>
    <property type="match status" value="1"/>
</dbReference>
<evidence type="ECO:0000256" key="1">
    <source>
        <dbReference type="ARBA" id="ARBA00023015"/>
    </source>
</evidence>
<dbReference type="Gene3D" id="1.10.10.60">
    <property type="entry name" value="Homeodomain-like"/>
    <property type="match status" value="1"/>
</dbReference>